<keyword evidence="2 4" id="KW-0326">Glycosidase</keyword>
<dbReference type="PANTHER" id="PTHR12304:SF15">
    <property type="entry name" value="NON-SPECIFIC RIBONUCLEOSIDE HYDROLASE RIHC"/>
    <property type="match status" value="1"/>
</dbReference>
<evidence type="ECO:0000256" key="1">
    <source>
        <dbReference type="ARBA" id="ARBA00022801"/>
    </source>
</evidence>
<organism evidence="6 8">
    <name type="scientific">Clostridium neonatale</name>
    <dbReference type="NCBI Taxonomy" id="137838"/>
    <lineage>
        <taxon>Bacteria</taxon>
        <taxon>Bacillati</taxon>
        <taxon>Bacillota</taxon>
        <taxon>Clostridia</taxon>
        <taxon>Eubacteriales</taxon>
        <taxon>Clostridiaceae</taxon>
        <taxon>Clostridium</taxon>
    </lineage>
</organism>
<evidence type="ECO:0000259" key="3">
    <source>
        <dbReference type="Pfam" id="PF01156"/>
    </source>
</evidence>
<dbReference type="EMBL" id="CAMTCP010000238">
    <property type="protein sequence ID" value="CAI3621755.1"/>
    <property type="molecule type" value="Genomic_DNA"/>
</dbReference>
<dbReference type="InterPro" id="IPR015910">
    <property type="entry name" value="I/U_nuclsd_hydro_CS"/>
</dbReference>
<reference evidence="7 9" key="2">
    <citation type="submission" date="2018-06" db="EMBL/GenBank/DDBJ databases">
        <authorList>
            <consortium name="IHU Genomes"/>
        </authorList>
    </citation>
    <scope>NUCLEOTIDE SEQUENCE [LARGE SCALE GENOMIC DNA]</scope>
    <source>
        <strain evidence="7 9">NEC25</strain>
    </source>
</reference>
<dbReference type="EMBL" id="CAKJVE010000004">
    <property type="protein sequence ID" value="CAG9707007.1"/>
    <property type="molecule type" value="Genomic_DNA"/>
</dbReference>
<dbReference type="Gene3D" id="3.90.245.10">
    <property type="entry name" value="Ribonucleoside hydrolase-like"/>
    <property type="match status" value="1"/>
</dbReference>
<dbReference type="Proteomes" id="UP000220840">
    <property type="component" value="Unassembled WGS sequence"/>
</dbReference>
<reference evidence="5" key="4">
    <citation type="submission" date="2022-10" db="EMBL/GenBank/DDBJ databases">
        <authorList>
            <person name="Aires J."/>
            <person name="Mesa V."/>
        </authorList>
    </citation>
    <scope>NUCLEOTIDE SEQUENCE</scope>
    <source>
        <strain evidence="5">Clostridium neonatale JD116</strain>
    </source>
</reference>
<evidence type="ECO:0000313" key="7">
    <source>
        <dbReference type="EMBL" id="VCT84912.1"/>
    </source>
</evidence>
<dbReference type="AlphaFoldDB" id="A0A2A7MIL5"/>
<dbReference type="Pfam" id="PF01156">
    <property type="entry name" value="IU_nuc_hydro"/>
    <property type="match status" value="1"/>
</dbReference>
<protein>
    <submittedName>
        <fullName evidence="4 7">Ribonucleoside hydrolase Rih</fullName>
        <ecNumber evidence="4 7">3.2.-.-</ecNumber>
    </submittedName>
    <submittedName>
        <fullName evidence="6">Ribonucleoside hydrolase RihC</fullName>
    </submittedName>
</protein>
<proteinExistence type="predicted"/>
<dbReference type="Proteomes" id="UP000789738">
    <property type="component" value="Unassembled WGS sequence"/>
</dbReference>
<keyword evidence="1 6" id="KW-0378">Hydrolase</keyword>
<dbReference type="GO" id="GO:0006152">
    <property type="term" value="P:purine nucleoside catabolic process"/>
    <property type="evidence" value="ECO:0007669"/>
    <property type="project" value="TreeGrafter"/>
</dbReference>
<reference evidence="4" key="3">
    <citation type="submission" date="2021-10" db="EMBL/GenBank/DDBJ databases">
        <authorList>
            <person name="Mesa V."/>
        </authorList>
    </citation>
    <scope>NUCLEOTIDE SEQUENCE</scope>
    <source>
        <strain evidence="4">CC3_PB</strain>
    </source>
</reference>
<dbReference type="Proteomes" id="UP000431451">
    <property type="component" value="Unassembled WGS sequence"/>
</dbReference>
<dbReference type="SUPFAM" id="SSF53590">
    <property type="entry name" value="Nucleoside hydrolase"/>
    <property type="match status" value="1"/>
</dbReference>
<dbReference type="InterPro" id="IPR036452">
    <property type="entry name" value="Ribo_hydro-like"/>
</dbReference>
<name>A0A2A7MIL5_9CLOT</name>
<dbReference type="Proteomes" id="UP001189143">
    <property type="component" value="Unassembled WGS sequence"/>
</dbReference>
<dbReference type="EMBL" id="UWJD01000002">
    <property type="protein sequence ID" value="VCT84912.1"/>
    <property type="molecule type" value="Genomic_DNA"/>
</dbReference>
<dbReference type="GO" id="GO:0008477">
    <property type="term" value="F:purine nucleosidase activity"/>
    <property type="evidence" value="ECO:0007669"/>
    <property type="project" value="TreeGrafter"/>
</dbReference>
<dbReference type="PROSITE" id="PS01247">
    <property type="entry name" value="IUNH"/>
    <property type="match status" value="1"/>
</dbReference>
<evidence type="ECO:0000313" key="9">
    <source>
        <dbReference type="Proteomes" id="UP000431451"/>
    </source>
</evidence>
<accession>A0A2A7MIL5</accession>
<dbReference type="CDD" id="cd02651">
    <property type="entry name" value="nuc_hydro_IU_UC_XIUA"/>
    <property type="match status" value="1"/>
</dbReference>
<sequence length="308" mass="34130">MIKKTSVIIDTDPGIDDAVALAAAFACDRLDIKLISTVSGNVGIENTTNNALKLVEFFNKDIKVSKGASRPLIKECEHAEHIHGESGMDGYDFKSPKRSVYEKNSVEAMREIIQESDEKITLVTIGPLTNVATLFLAYPEVKENIEKIVVMGGSSGRGNVTPAAEFNIYADPEAAKIVFKAGIKIVVCGLDVTSTATLDVPTINELKNMNKAGEMCYSLFKHYRDGSIENGDLQMHDLTTIAYLDNPDLFESKEAFIDIEVDGEYTKGFMIVDFDGKYSKEKNAEFCTKIDVVRFRKWILDLFNNINV</sequence>
<evidence type="ECO:0000313" key="8">
    <source>
        <dbReference type="Proteomes" id="UP000220840"/>
    </source>
</evidence>
<dbReference type="InterPro" id="IPR023186">
    <property type="entry name" value="IUNH"/>
</dbReference>
<dbReference type="NCBIfam" id="NF008036">
    <property type="entry name" value="PRK10768.1"/>
    <property type="match status" value="1"/>
</dbReference>
<feature type="domain" description="Inosine/uridine-preferring nucleoside hydrolase" evidence="3">
    <location>
        <begin position="7"/>
        <end position="296"/>
    </location>
</feature>
<dbReference type="RefSeq" id="WP_058295669.1">
    <property type="nucleotide sequence ID" value="NZ_CAKJVE010000004.1"/>
</dbReference>
<evidence type="ECO:0000256" key="2">
    <source>
        <dbReference type="ARBA" id="ARBA00023295"/>
    </source>
</evidence>
<dbReference type="GO" id="GO:0005829">
    <property type="term" value="C:cytosol"/>
    <property type="evidence" value="ECO:0007669"/>
    <property type="project" value="TreeGrafter"/>
</dbReference>
<reference evidence="6 8" key="1">
    <citation type="submission" date="2017-10" db="EMBL/GenBank/DDBJ databases">
        <title>Effective Description of Clostridium neonatale sp. nov. linked to necrotizing enterocolitis in neonates and a clarification of species assignable to the genus Clostridium (Prazmowski 1880) emend. Lawson and Rainey 2016.</title>
        <authorList>
            <person name="Bernard K."/>
            <person name="Burdz T."/>
            <person name="Wiebe D."/>
            <person name="Balcewich B."/>
            <person name="Alfa M."/>
            <person name="Bernier A.-M."/>
        </authorList>
    </citation>
    <scope>NUCLEOTIDE SEQUENCE [LARGE SCALE GENOMIC DNA]</scope>
    <source>
        <strain evidence="6 8">LCDC99A005</strain>
    </source>
</reference>
<evidence type="ECO:0000313" key="4">
    <source>
        <dbReference type="EMBL" id="CAG9707007.1"/>
    </source>
</evidence>
<dbReference type="GO" id="GO:0045437">
    <property type="term" value="F:uridine nucleosidase activity"/>
    <property type="evidence" value="ECO:0007669"/>
    <property type="project" value="UniProtKB-ARBA"/>
</dbReference>
<gene>
    <name evidence="7" type="primary">rihC</name>
    <name evidence="5" type="ORF">CNEO2_400044</name>
    <name evidence="4" type="ORF">CNEO_42809</name>
    <name evidence="7" type="ORF">CNEONATNEC25_02513</name>
    <name evidence="6" type="ORF">CQ394_07365</name>
</gene>
<dbReference type="InterPro" id="IPR001910">
    <property type="entry name" value="Inosine/uridine_hydrolase_dom"/>
</dbReference>
<keyword evidence="8" id="KW-1185">Reference proteome</keyword>
<dbReference type="EMBL" id="PDCJ01000001">
    <property type="protein sequence ID" value="PEG31516.1"/>
    <property type="molecule type" value="Genomic_DNA"/>
</dbReference>
<evidence type="ECO:0000313" key="6">
    <source>
        <dbReference type="EMBL" id="PEG31516.1"/>
    </source>
</evidence>
<dbReference type="OrthoDB" id="9797882at2"/>
<dbReference type="PANTHER" id="PTHR12304">
    <property type="entry name" value="INOSINE-URIDINE PREFERRING NUCLEOSIDE HYDROLASE"/>
    <property type="match status" value="1"/>
</dbReference>
<dbReference type="EC" id="3.2.-.-" evidence="4 7"/>
<evidence type="ECO:0000313" key="5">
    <source>
        <dbReference type="EMBL" id="CAI3621755.1"/>
    </source>
</evidence>
<dbReference type="STRING" id="137838.GCA_001458595_02943"/>